<dbReference type="AlphaFoldDB" id="A0A7T0C4M1"/>
<dbReference type="InterPro" id="IPR040234">
    <property type="entry name" value="QC/QCL"/>
</dbReference>
<gene>
    <name evidence="4" type="ORF">G3M78_13925</name>
</gene>
<dbReference type="PANTHER" id="PTHR12283">
    <property type="entry name" value="GLUTAMINYL-PEPTIDE CYCLOTRANSFERASE"/>
    <property type="match status" value="1"/>
</dbReference>
<dbReference type="Proteomes" id="UP000594464">
    <property type="component" value="Chromosome"/>
</dbReference>
<evidence type="ECO:0000313" key="4">
    <source>
        <dbReference type="EMBL" id="QPJ66434.1"/>
    </source>
</evidence>
<accession>A0A7T0C4M1</accession>
<feature type="domain" description="Peptidase M28" evidence="3">
    <location>
        <begin position="73"/>
        <end position="281"/>
    </location>
</feature>
<evidence type="ECO:0000313" key="5">
    <source>
        <dbReference type="Proteomes" id="UP000594464"/>
    </source>
</evidence>
<dbReference type="Gene3D" id="3.40.630.10">
    <property type="entry name" value="Zn peptidases"/>
    <property type="match status" value="1"/>
</dbReference>
<dbReference type="SUPFAM" id="SSF53187">
    <property type="entry name" value="Zn-dependent exopeptidases"/>
    <property type="match status" value="1"/>
</dbReference>
<keyword evidence="2" id="KW-0012">Acyltransferase</keyword>
<evidence type="ECO:0000256" key="2">
    <source>
        <dbReference type="ARBA" id="ARBA00023315"/>
    </source>
</evidence>
<dbReference type="GO" id="GO:0016603">
    <property type="term" value="F:glutaminyl-peptide cyclotransferase activity"/>
    <property type="evidence" value="ECO:0007669"/>
    <property type="project" value="TreeGrafter"/>
</dbReference>
<name>A0A7T0C4M1_9BACT</name>
<dbReference type="GO" id="GO:0008270">
    <property type="term" value="F:zinc ion binding"/>
    <property type="evidence" value="ECO:0007669"/>
    <property type="project" value="TreeGrafter"/>
</dbReference>
<reference evidence="5" key="1">
    <citation type="submission" date="2020-02" db="EMBL/GenBank/DDBJ databases">
        <title>Genomic and physiological characterization of two novel Nitrospinaceae genera.</title>
        <authorList>
            <person name="Mueller A.J."/>
            <person name="Jung M.-Y."/>
            <person name="Strachan C.R."/>
            <person name="Herbold C.W."/>
            <person name="Kirkegaard R.H."/>
            <person name="Daims H."/>
        </authorList>
    </citation>
    <scope>NUCLEOTIDE SEQUENCE [LARGE SCALE GENOMIC DNA]</scope>
</reference>
<dbReference type="InterPro" id="IPR007484">
    <property type="entry name" value="Peptidase_M28"/>
</dbReference>
<dbReference type="EMBL" id="CP048620">
    <property type="protein sequence ID" value="QPJ66434.1"/>
    <property type="molecule type" value="Genomic_DNA"/>
</dbReference>
<organism evidence="4 5">
    <name type="scientific">Candidatus Nitrohelix vancouverensis</name>
    <dbReference type="NCBI Taxonomy" id="2705534"/>
    <lineage>
        <taxon>Bacteria</taxon>
        <taxon>Pseudomonadati</taxon>
        <taxon>Nitrospinota/Tectimicrobiota group</taxon>
        <taxon>Nitrospinota</taxon>
        <taxon>Nitrospinia</taxon>
        <taxon>Nitrospinales</taxon>
        <taxon>Nitrospinaceae</taxon>
        <taxon>Candidatus Nitrohelix</taxon>
    </lineage>
</organism>
<dbReference type="Pfam" id="PF04389">
    <property type="entry name" value="Peptidase_M28"/>
    <property type="match status" value="1"/>
</dbReference>
<proteinExistence type="predicted"/>
<protein>
    <submittedName>
        <fullName evidence="4">M28 family peptidase</fullName>
    </submittedName>
</protein>
<keyword evidence="1" id="KW-0808">Transferase</keyword>
<evidence type="ECO:0000256" key="1">
    <source>
        <dbReference type="ARBA" id="ARBA00022679"/>
    </source>
</evidence>
<evidence type="ECO:0000259" key="3">
    <source>
        <dbReference type="Pfam" id="PF04389"/>
    </source>
</evidence>
<dbReference type="PANTHER" id="PTHR12283:SF6">
    <property type="entry name" value="GLUTAMINYL-PEPTIDE CYCLOTRANSFERASE-RELATED"/>
    <property type="match status" value="1"/>
</dbReference>
<dbReference type="KEGG" id="nva:G3M78_13925"/>
<sequence length="286" mass="31847">MAESRSPWTEFSGKLWQGLELLCSFGPRYPGSPGYYQTRDLIRSVGASYAAEVSLQSFHPLRSAKGMGLEFQNIILKFPGTEGGKPLFIGAHYDTRPYADQESDEVLRKQPIVGANDGGSGVALLLALAEWYSRFPPKGPVHLVFFDGEDYGDHSSGGGLLGSTYMAEQVEGMSPEDQPYLVLVVDMIGDAELEIFRETYSQISAGAYLDGIVAKATELGYSQFKDQKKYTVYDDHYPFYKRGIPAIVLIDLDYPHWHLLSDTLDKCSEESLLAVFRVLLEWQATQ</sequence>